<keyword evidence="6 12" id="KW-1003">Cell membrane</keyword>
<dbReference type="AlphaFoldDB" id="A0A9W6N8S3"/>
<evidence type="ECO:0000256" key="2">
    <source>
        <dbReference type="ARBA" id="ARBA00004377"/>
    </source>
</evidence>
<dbReference type="RefSeq" id="WP_271202315.1">
    <property type="nucleotide sequence ID" value="NZ_BSFL01000005.1"/>
</dbReference>
<dbReference type="Proteomes" id="UP001143309">
    <property type="component" value="Unassembled WGS sequence"/>
</dbReference>
<dbReference type="NCBIfam" id="TIGR03141">
    <property type="entry name" value="cytochro_ccmD"/>
    <property type="match status" value="1"/>
</dbReference>
<name>A0A9W6N8S3_9HYPH</name>
<dbReference type="GO" id="GO:0017004">
    <property type="term" value="P:cytochrome complex assembly"/>
    <property type="evidence" value="ECO:0007669"/>
    <property type="project" value="UniProtKB-KW"/>
</dbReference>
<organism evidence="13 14">
    <name type="scientific">Methylopila turkensis</name>
    <dbReference type="NCBI Taxonomy" id="1437816"/>
    <lineage>
        <taxon>Bacteria</taxon>
        <taxon>Pseudomonadati</taxon>
        <taxon>Pseudomonadota</taxon>
        <taxon>Alphaproteobacteria</taxon>
        <taxon>Hyphomicrobiales</taxon>
        <taxon>Methylopilaceae</taxon>
        <taxon>Methylopila</taxon>
    </lineage>
</organism>
<keyword evidence="7 12" id="KW-0997">Cell inner membrane</keyword>
<reference evidence="13" key="1">
    <citation type="journal article" date="2014" name="Int. J. Syst. Evol. Microbiol.">
        <title>Complete genome sequence of Corynebacterium casei LMG S-19264T (=DSM 44701T), isolated from a smear-ripened cheese.</title>
        <authorList>
            <consortium name="US DOE Joint Genome Institute (JGI-PGF)"/>
            <person name="Walter F."/>
            <person name="Albersmeier A."/>
            <person name="Kalinowski J."/>
            <person name="Ruckert C."/>
        </authorList>
    </citation>
    <scope>NUCLEOTIDE SEQUENCE</scope>
    <source>
        <strain evidence="13">VKM B-2748</strain>
    </source>
</reference>
<keyword evidence="14" id="KW-1185">Reference proteome</keyword>
<keyword evidence="11 12" id="KW-0472">Membrane</keyword>
<keyword evidence="10 12" id="KW-1133">Transmembrane helix</keyword>
<evidence type="ECO:0000256" key="9">
    <source>
        <dbReference type="ARBA" id="ARBA00022748"/>
    </source>
</evidence>
<sequence length="55" mass="6024">MTGPHAAFIIASYAIAFTVIAGLILWTVADWRLTRRALAELEARGGRRRPDGGRT</sequence>
<evidence type="ECO:0000256" key="5">
    <source>
        <dbReference type="ARBA" id="ARBA00022448"/>
    </source>
</evidence>
<evidence type="ECO:0000256" key="10">
    <source>
        <dbReference type="ARBA" id="ARBA00022989"/>
    </source>
</evidence>
<evidence type="ECO:0000256" key="3">
    <source>
        <dbReference type="ARBA" id="ARBA00008741"/>
    </source>
</evidence>
<evidence type="ECO:0000256" key="11">
    <source>
        <dbReference type="ARBA" id="ARBA00023136"/>
    </source>
</evidence>
<protein>
    <recommendedName>
        <fullName evidence="4 12">Heme exporter protein D</fullName>
    </recommendedName>
</protein>
<evidence type="ECO:0000313" key="13">
    <source>
        <dbReference type="EMBL" id="GLK81853.1"/>
    </source>
</evidence>
<comment type="similarity">
    <text evidence="3 12">Belongs to the CcmD/CycX/HelD family.</text>
</comment>
<comment type="function">
    <text evidence="1 12">Required for the export of heme to the periplasm for the biogenesis of c-type cytochromes.</text>
</comment>
<reference evidence="13" key="2">
    <citation type="submission" date="2023-01" db="EMBL/GenBank/DDBJ databases">
        <authorList>
            <person name="Sun Q."/>
            <person name="Evtushenko L."/>
        </authorList>
    </citation>
    <scope>NUCLEOTIDE SEQUENCE</scope>
    <source>
        <strain evidence="13">VKM B-2748</strain>
    </source>
</reference>
<evidence type="ECO:0000313" key="14">
    <source>
        <dbReference type="Proteomes" id="UP001143309"/>
    </source>
</evidence>
<dbReference type="EMBL" id="BSFL01000005">
    <property type="protein sequence ID" value="GLK81853.1"/>
    <property type="molecule type" value="Genomic_DNA"/>
</dbReference>
<dbReference type="Pfam" id="PF04995">
    <property type="entry name" value="CcmD"/>
    <property type="match status" value="1"/>
</dbReference>
<keyword evidence="5 12" id="KW-0813">Transport</keyword>
<evidence type="ECO:0000256" key="1">
    <source>
        <dbReference type="ARBA" id="ARBA00002442"/>
    </source>
</evidence>
<proteinExistence type="inferred from homology"/>
<feature type="transmembrane region" description="Helical" evidence="12">
    <location>
        <begin position="6"/>
        <end position="28"/>
    </location>
</feature>
<dbReference type="GO" id="GO:0005886">
    <property type="term" value="C:plasma membrane"/>
    <property type="evidence" value="ECO:0007669"/>
    <property type="project" value="UniProtKB-SubCell"/>
</dbReference>
<gene>
    <name evidence="13" type="ORF">GCM10008174_35940</name>
</gene>
<comment type="caution">
    <text evidence="13">The sequence shown here is derived from an EMBL/GenBank/DDBJ whole genome shotgun (WGS) entry which is preliminary data.</text>
</comment>
<dbReference type="InterPro" id="IPR007078">
    <property type="entry name" value="Haem_export_protD_CcmD"/>
</dbReference>
<accession>A0A9W6N8S3</accession>
<dbReference type="GO" id="GO:0015886">
    <property type="term" value="P:heme transport"/>
    <property type="evidence" value="ECO:0007669"/>
    <property type="project" value="InterPro"/>
</dbReference>
<keyword evidence="8 12" id="KW-0812">Transmembrane</keyword>
<evidence type="ECO:0000256" key="6">
    <source>
        <dbReference type="ARBA" id="ARBA00022475"/>
    </source>
</evidence>
<evidence type="ECO:0000256" key="12">
    <source>
        <dbReference type="RuleBase" id="RU363101"/>
    </source>
</evidence>
<comment type="subcellular location">
    <subcellularLocation>
        <location evidence="2 12">Cell inner membrane</location>
        <topology evidence="2 12">Single-pass membrane protein</topology>
    </subcellularLocation>
</comment>
<keyword evidence="9 12" id="KW-0201">Cytochrome c-type biogenesis</keyword>
<evidence type="ECO:0000256" key="7">
    <source>
        <dbReference type="ARBA" id="ARBA00022519"/>
    </source>
</evidence>
<evidence type="ECO:0000256" key="4">
    <source>
        <dbReference type="ARBA" id="ARBA00016461"/>
    </source>
</evidence>
<evidence type="ECO:0000256" key="8">
    <source>
        <dbReference type="ARBA" id="ARBA00022692"/>
    </source>
</evidence>